<comment type="caution">
    <text evidence="20">The sequence shown here is derived from an EMBL/GenBank/DDBJ whole genome shotgun (WGS) entry which is preliminary data.</text>
</comment>
<dbReference type="GO" id="GO:0009277">
    <property type="term" value="C:fungal-type cell wall"/>
    <property type="evidence" value="ECO:0007669"/>
    <property type="project" value="TreeGrafter"/>
</dbReference>
<keyword evidence="21" id="KW-1185">Reference proteome</keyword>
<evidence type="ECO:0000256" key="4">
    <source>
        <dbReference type="ARBA" id="ARBA00008773"/>
    </source>
</evidence>
<evidence type="ECO:0000256" key="17">
    <source>
        <dbReference type="ARBA" id="ARBA00042373"/>
    </source>
</evidence>
<evidence type="ECO:0000256" key="14">
    <source>
        <dbReference type="ARBA" id="ARBA00023316"/>
    </source>
</evidence>
<proteinExistence type="inferred from homology"/>
<keyword evidence="11" id="KW-0472">Membrane</keyword>
<comment type="catalytic activity">
    <reaction evidence="1">
        <text>Hydrolysis of (1-&gt;3)-beta-D-glucosidic linkages in (1-&gt;3)-beta-D-glucans.</text>
        <dbReference type="EC" id="3.2.1.39"/>
    </reaction>
</comment>
<feature type="chain" id="PRO_5034219253" description="glucan endo-1,3-beta-D-glucosidase" evidence="19">
    <location>
        <begin position="20"/>
        <end position="294"/>
    </location>
</feature>
<evidence type="ECO:0000313" key="20">
    <source>
        <dbReference type="EMBL" id="KAF5357790.1"/>
    </source>
</evidence>
<evidence type="ECO:0000256" key="9">
    <source>
        <dbReference type="ARBA" id="ARBA00022729"/>
    </source>
</evidence>
<keyword evidence="15" id="KW-0624">Polysaccharide degradation</keyword>
<protein>
    <recommendedName>
        <fullName evidence="5">glucan endo-1,3-beta-D-glucosidase</fullName>
        <ecNumber evidence="5">3.2.1.39</ecNumber>
    </recommendedName>
    <alternativeName>
        <fullName evidence="18">Endo-1,3-beta-glucanase btgC</fullName>
    </alternativeName>
    <alternativeName>
        <fullName evidence="17">Laminarinase btgC</fullName>
    </alternativeName>
</protein>
<dbReference type="Gene3D" id="3.20.20.80">
    <property type="entry name" value="Glycosidases"/>
    <property type="match status" value="2"/>
</dbReference>
<evidence type="ECO:0000256" key="2">
    <source>
        <dbReference type="ARBA" id="ARBA00004191"/>
    </source>
</evidence>
<feature type="signal peptide" evidence="19">
    <location>
        <begin position="1"/>
        <end position="19"/>
    </location>
</feature>
<sequence length="294" mass="30606">MKFTGAFVALLASLSGTVAVNNFGGLTVSNSIGGAGTYTCRTQAQWNSLANDARGSGFKSIRIEGFDCGALTMASSAAASAGLTVMAGIFFDGSVAANNGAIDDQVNQFISAVRQFGAGRYVGLSVGNENTDAPANIMNKVSQVRSTLRAAGVNTPVSTVHNWVAVRDNPVFCQGDFVGANAHAFFDPNTPSGQTGNFVIHTAVPALRAVCGSKPLFITESGWPSRGGSNGAAAASLADEHSALLNLNCACRDDRSVTVYAFEYDDQLWKGNDNERSFGIFGKFDLNGDVFAPC</sequence>
<evidence type="ECO:0000256" key="18">
    <source>
        <dbReference type="ARBA" id="ARBA00043078"/>
    </source>
</evidence>
<evidence type="ECO:0000256" key="16">
    <source>
        <dbReference type="ARBA" id="ARBA00037649"/>
    </source>
</evidence>
<comment type="function">
    <text evidence="16">Glucanases play a role in cell expansion during growth, in cell-cell fusion during mating, and in spore release during sporulation. This enzyme may be involved in beta-glucan degradation. Active on laminarin and lichenan.</text>
</comment>
<dbReference type="GO" id="GO:0005886">
    <property type="term" value="C:plasma membrane"/>
    <property type="evidence" value="ECO:0007669"/>
    <property type="project" value="UniProtKB-SubCell"/>
</dbReference>
<evidence type="ECO:0000256" key="7">
    <source>
        <dbReference type="ARBA" id="ARBA00022512"/>
    </source>
</evidence>
<dbReference type="GO" id="GO:0000272">
    <property type="term" value="P:polysaccharide catabolic process"/>
    <property type="evidence" value="ECO:0007669"/>
    <property type="project" value="UniProtKB-KW"/>
</dbReference>
<dbReference type="GO" id="GO:0009986">
    <property type="term" value="C:cell surface"/>
    <property type="evidence" value="ECO:0007669"/>
    <property type="project" value="TreeGrafter"/>
</dbReference>
<dbReference type="AlphaFoldDB" id="A0A8H5G3Y3"/>
<evidence type="ECO:0000256" key="3">
    <source>
        <dbReference type="ARBA" id="ARBA00004401"/>
    </source>
</evidence>
<evidence type="ECO:0000256" key="6">
    <source>
        <dbReference type="ARBA" id="ARBA00022475"/>
    </source>
</evidence>
<keyword evidence="14" id="KW-0961">Cell wall biogenesis/degradation</keyword>
<dbReference type="GO" id="GO:0005576">
    <property type="term" value="C:extracellular region"/>
    <property type="evidence" value="ECO:0007669"/>
    <property type="project" value="TreeGrafter"/>
</dbReference>
<evidence type="ECO:0000256" key="13">
    <source>
        <dbReference type="ARBA" id="ARBA00023277"/>
    </source>
</evidence>
<evidence type="ECO:0000256" key="8">
    <source>
        <dbReference type="ARBA" id="ARBA00022525"/>
    </source>
</evidence>
<comment type="subcellular location">
    <subcellularLocation>
        <location evidence="3">Cell membrane</location>
        <topology evidence="3">Single-pass type II membrane protein</topology>
    </subcellularLocation>
    <subcellularLocation>
        <location evidence="2">Secreted</location>
        <location evidence="2">Cell wall</location>
    </subcellularLocation>
</comment>
<keyword evidence="9 19" id="KW-0732">Signal</keyword>
<evidence type="ECO:0000256" key="15">
    <source>
        <dbReference type="ARBA" id="ARBA00023326"/>
    </source>
</evidence>
<evidence type="ECO:0000256" key="1">
    <source>
        <dbReference type="ARBA" id="ARBA00000382"/>
    </source>
</evidence>
<keyword evidence="6" id="KW-1003">Cell membrane</keyword>
<evidence type="ECO:0000256" key="19">
    <source>
        <dbReference type="SAM" id="SignalP"/>
    </source>
</evidence>
<dbReference type="Proteomes" id="UP000559027">
    <property type="component" value="Unassembled WGS sequence"/>
</dbReference>
<keyword evidence="13" id="KW-0119">Carbohydrate metabolism</keyword>
<dbReference type="PANTHER" id="PTHR16631:SF17">
    <property type="entry name" value="GLUCAN ENDO-1,3-BETA-GLUCOSIDASE BTGC"/>
    <property type="match status" value="1"/>
</dbReference>
<evidence type="ECO:0000313" key="21">
    <source>
        <dbReference type="Proteomes" id="UP000559027"/>
    </source>
</evidence>
<dbReference type="GO" id="GO:0071555">
    <property type="term" value="P:cell wall organization"/>
    <property type="evidence" value="ECO:0007669"/>
    <property type="project" value="UniProtKB-KW"/>
</dbReference>
<dbReference type="GO" id="GO:0042973">
    <property type="term" value="F:glucan endo-1,3-beta-D-glucosidase activity"/>
    <property type="evidence" value="ECO:0007669"/>
    <property type="project" value="UniProtKB-EC"/>
</dbReference>
<keyword evidence="7" id="KW-0134">Cell wall</keyword>
<name>A0A8H5G3Y3_9AGAR</name>
<gene>
    <name evidence="20" type="ORF">D9756_001318</name>
</gene>
<dbReference type="EMBL" id="JAACJO010000005">
    <property type="protein sequence ID" value="KAF5357790.1"/>
    <property type="molecule type" value="Genomic_DNA"/>
</dbReference>
<dbReference type="InterPro" id="IPR050732">
    <property type="entry name" value="Beta-glucan_modifiers"/>
</dbReference>
<evidence type="ECO:0000256" key="11">
    <source>
        <dbReference type="ARBA" id="ARBA00023136"/>
    </source>
</evidence>
<dbReference type="PROSITE" id="PS00587">
    <property type="entry name" value="GLYCOSYL_HYDROL_F17"/>
    <property type="match status" value="1"/>
</dbReference>
<evidence type="ECO:0000256" key="12">
    <source>
        <dbReference type="ARBA" id="ARBA00023180"/>
    </source>
</evidence>
<keyword evidence="8" id="KW-0964">Secreted</keyword>
<dbReference type="SUPFAM" id="SSF51445">
    <property type="entry name" value="(Trans)glycosidases"/>
    <property type="match status" value="1"/>
</dbReference>
<dbReference type="EC" id="3.2.1.39" evidence="5"/>
<accession>A0A8H5G3Y3</accession>
<keyword evidence="10" id="KW-0378">Hydrolase</keyword>
<dbReference type="InterPro" id="IPR000490">
    <property type="entry name" value="Glyco_hydro_17"/>
</dbReference>
<comment type="similarity">
    <text evidence="4">Belongs to the glycosyl hydrolase 17 family.</text>
</comment>
<keyword evidence="12" id="KW-0325">Glycoprotein</keyword>
<dbReference type="OrthoDB" id="941679at2759"/>
<evidence type="ECO:0000256" key="10">
    <source>
        <dbReference type="ARBA" id="ARBA00022801"/>
    </source>
</evidence>
<organism evidence="20 21">
    <name type="scientific">Leucocoprinus leucothites</name>
    <dbReference type="NCBI Taxonomy" id="201217"/>
    <lineage>
        <taxon>Eukaryota</taxon>
        <taxon>Fungi</taxon>
        <taxon>Dikarya</taxon>
        <taxon>Basidiomycota</taxon>
        <taxon>Agaricomycotina</taxon>
        <taxon>Agaricomycetes</taxon>
        <taxon>Agaricomycetidae</taxon>
        <taxon>Agaricales</taxon>
        <taxon>Agaricineae</taxon>
        <taxon>Agaricaceae</taxon>
        <taxon>Leucocoprinus</taxon>
    </lineage>
</organism>
<dbReference type="PANTHER" id="PTHR16631">
    <property type="entry name" value="GLUCAN 1,3-BETA-GLUCOSIDASE"/>
    <property type="match status" value="1"/>
</dbReference>
<dbReference type="InterPro" id="IPR017853">
    <property type="entry name" value="GH"/>
</dbReference>
<evidence type="ECO:0000256" key="5">
    <source>
        <dbReference type="ARBA" id="ARBA00012780"/>
    </source>
</evidence>
<reference evidence="20 21" key="1">
    <citation type="journal article" date="2020" name="ISME J.">
        <title>Uncovering the hidden diversity of litter-decomposition mechanisms in mushroom-forming fungi.</title>
        <authorList>
            <person name="Floudas D."/>
            <person name="Bentzer J."/>
            <person name="Ahren D."/>
            <person name="Johansson T."/>
            <person name="Persson P."/>
            <person name="Tunlid A."/>
        </authorList>
    </citation>
    <scope>NUCLEOTIDE SEQUENCE [LARGE SCALE GENOMIC DNA]</scope>
    <source>
        <strain evidence="20 21">CBS 146.42</strain>
    </source>
</reference>